<evidence type="ECO:0000256" key="1">
    <source>
        <dbReference type="SAM" id="MobiDB-lite"/>
    </source>
</evidence>
<dbReference type="Pfam" id="PF17168">
    <property type="entry name" value="DUF5127"/>
    <property type="match status" value="1"/>
</dbReference>
<dbReference type="Proteomes" id="UP001303115">
    <property type="component" value="Unassembled WGS sequence"/>
</dbReference>
<feature type="domain" description="Glutaminase A central" evidence="3">
    <location>
        <begin position="534"/>
        <end position="658"/>
    </location>
</feature>
<accession>A0AAN6PN21</accession>
<evidence type="ECO:0008006" key="7">
    <source>
        <dbReference type="Google" id="ProtNLM"/>
    </source>
</evidence>
<evidence type="ECO:0000259" key="3">
    <source>
        <dbReference type="Pfam" id="PF16335"/>
    </source>
</evidence>
<dbReference type="EMBL" id="MU854332">
    <property type="protein sequence ID" value="KAK4043035.1"/>
    <property type="molecule type" value="Genomic_DNA"/>
</dbReference>
<dbReference type="InterPro" id="IPR032514">
    <property type="entry name" value="GtaA_central"/>
</dbReference>
<proteinExistence type="predicted"/>
<feature type="signal peptide" evidence="2">
    <location>
        <begin position="1"/>
        <end position="16"/>
    </location>
</feature>
<sequence length="841" mass="93647">MRFDFLALVAVAGASTLTPNVLPLIVRNPYLSTWLYNARDAPWENWPMFYTGAHVGNPAVGFSVMASVPETGMVYPLLGRPHDSLRRDHRDYEVGYPEYLGATFDASTTNLTYQVSGKSSTQAARLTLSFLSPITPSSTFRQSIPAAYLTVTAEGCLDVNVYTDANGEWVTGNRDNEVKWELHRHNRSESSGSGSGSGTALKTWKVSRVHEELFTEFADRAEWGTLYFSGPAGVHHQAGTSALLRQHFAEKGVLKNEVDKKYRRVMDEEPAFAFSKSFKLAGKKKGSCHRKKESVTFTFALVQDPVVQFARAKGLTHMKPLWQSYISNADELIAYHYDDFGTAATLARNYSDSLAHDAYSSGSQDYQDIAALSARQVLGATQFSGTPENPILFLKEISSNGNFQTVDVIFPAFPFFLYTNPKWLAYLLEPLLEHQLSGQYPNDYSMHDLGTHFPNATGHADGNDEYMPVEECGNMLIMGLALANALRYDTEPAFIKALAGGDARPLPAAADWQTHVDEHGIDLPITNSPNTASTGRKAAEKWLARSYKLWEQWTGYLVRESLIPHNQLCTDDFAGWLANQTNLALKGIVGIKAMSEIADLVGRDEDAKRYREIADEYVGKWQGFGISRDRTHAKLAYTWYGSWTTIYNLYADSLLCFHVKDGDKDDTSARGSLWRDGQKPIGGGAGGGGERETFIPDEVYQMQSDWYHAVLQKYGLPLDSRHLYTKSDWEFFAAAVTGRKTRTEIVTAVARWVNETVVDRPFTDLYETEGDGNFPRDIRFMARPVVGGHFAFLALERACGGKAVEALRFLDEKPPAAINVEKVLQVERHVGMGVGGEWDDL</sequence>
<gene>
    <name evidence="5" type="ORF">C8A01DRAFT_43960</name>
</gene>
<dbReference type="InterPro" id="IPR052743">
    <property type="entry name" value="Glutaminase_GtaA"/>
</dbReference>
<feature type="chain" id="PRO_5042874653" description="Glutaminase" evidence="2">
    <location>
        <begin position="17"/>
        <end position="841"/>
    </location>
</feature>
<comment type="caution">
    <text evidence="5">The sequence shown here is derived from an EMBL/GenBank/DDBJ whole genome shotgun (WGS) entry which is preliminary data.</text>
</comment>
<protein>
    <recommendedName>
        <fullName evidence="7">Glutaminase</fullName>
    </recommendedName>
</protein>
<dbReference type="Pfam" id="PF16335">
    <property type="entry name" value="GtaA_6_Hairpin"/>
    <property type="match status" value="3"/>
</dbReference>
<dbReference type="InterPro" id="IPR033433">
    <property type="entry name" value="GtaA_N"/>
</dbReference>
<dbReference type="AlphaFoldDB" id="A0AAN6PN21"/>
<evidence type="ECO:0000256" key="2">
    <source>
        <dbReference type="SAM" id="SignalP"/>
    </source>
</evidence>
<feature type="domain" description="Glutaminase A N-terminal" evidence="4">
    <location>
        <begin position="124"/>
        <end position="349"/>
    </location>
</feature>
<keyword evidence="2" id="KW-0732">Signal</keyword>
<dbReference type="PANTHER" id="PTHR31987">
    <property type="entry name" value="GLUTAMINASE A-RELATED"/>
    <property type="match status" value="1"/>
</dbReference>
<reference evidence="6" key="1">
    <citation type="journal article" date="2023" name="Mol. Phylogenet. Evol.">
        <title>Genome-scale phylogeny and comparative genomics of the fungal order Sordariales.</title>
        <authorList>
            <person name="Hensen N."/>
            <person name="Bonometti L."/>
            <person name="Westerberg I."/>
            <person name="Brannstrom I.O."/>
            <person name="Guillou S."/>
            <person name="Cros-Aarteil S."/>
            <person name="Calhoun S."/>
            <person name="Haridas S."/>
            <person name="Kuo A."/>
            <person name="Mondo S."/>
            <person name="Pangilinan J."/>
            <person name="Riley R."/>
            <person name="LaButti K."/>
            <person name="Andreopoulos B."/>
            <person name="Lipzen A."/>
            <person name="Chen C."/>
            <person name="Yan M."/>
            <person name="Daum C."/>
            <person name="Ng V."/>
            <person name="Clum A."/>
            <person name="Steindorff A."/>
            <person name="Ohm R.A."/>
            <person name="Martin F."/>
            <person name="Silar P."/>
            <person name="Natvig D.O."/>
            <person name="Lalanne C."/>
            <person name="Gautier V."/>
            <person name="Ament-Velasquez S.L."/>
            <person name="Kruys A."/>
            <person name="Hutchinson M.I."/>
            <person name="Powell A.J."/>
            <person name="Barry K."/>
            <person name="Miller A.N."/>
            <person name="Grigoriev I.V."/>
            <person name="Debuchy R."/>
            <person name="Gladieux P."/>
            <person name="Hiltunen Thoren M."/>
            <person name="Johannesson H."/>
        </authorList>
    </citation>
    <scope>NUCLEOTIDE SEQUENCE [LARGE SCALE GENOMIC DNA]</scope>
    <source>
        <strain evidence="6">CBS 284.82</strain>
    </source>
</reference>
<evidence type="ECO:0000259" key="4">
    <source>
        <dbReference type="Pfam" id="PF17168"/>
    </source>
</evidence>
<feature type="domain" description="Glutaminase A central" evidence="3">
    <location>
        <begin position="694"/>
        <end position="793"/>
    </location>
</feature>
<dbReference type="PANTHER" id="PTHR31987:SF12">
    <property type="entry name" value="PUTATIVE (AFU_ORTHOLOGUE AFUA_3G10910)-RELATED"/>
    <property type="match status" value="1"/>
</dbReference>
<evidence type="ECO:0000313" key="5">
    <source>
        <dbReference type="EMBL" id="KAK4043035.1"/>
    </source>
</evidence>
<keyword evidence="6" id="KW-1185">Reference proteome</keyword>
<feature type="region of interest" description="Disordered" evidence="1">
    <location>
        <begin position="668"/>
        <end position="688"/>
    </location>
</feature>
<organism evidence="5 6">
    <name type="scientific">Parachaetomium inaequale</name>
    <dbReference type="NCBI Taxonomy" id="2588326"/>
    <lineage>
        <taxon>Eukaryota</taxon>
        <taxon>Fungi</taxon>
        <taxon>Dikarya</taxon>
        <taxon>Ascomycota</taxon>
        <taxon>Pezizomycotina</taxon>
        <taxon>Sordariomycetes</taxon>
        <taxon>Sordariomycetidae</taxon>
        <taxon>Sordariales</taxon>
        <taxon>Chaetomiaceae</taxon>
        <taxon>Parachaetomium</taxon>
    </lineage>
</organism>
<name>A0AAN6PN21_9PEZI</name>
<feature type="domain" description="Glutaminase A central" evidence="3">
    <location>
        <begin position="363"/>
        <end position="485"/>
    </location>
</feature>
<evidence type="ECO:0000313" key="6">
    <source>
        <dbReference type="Proteomes" id="UP001303115"/>
    </source>
</evidence>